<keyword evidence="7" id="KW-1185">Reference proteome</keyword>
<evidence type="ECO:0000313" key="7">
    <source>
        <dbReference type="Proteomes" id="UP000639396"/>
    </source>
</evidence>
<sequence>MNISQSYRSRKYLFTILLSVSVLLIVVLIGATVTLYANTEKTVLRIQQSANEKMLSQTVYSVDSANELVKNAAISAYFDPDVNSLMNDDITQTYMLYQHIGGLERVAKSFPFLHSVAVYNSVNGCYYSYAPNAILPCTTEGINGTIDQYRKANPDIPKLKLIPVSTRPTPDGQSEIDFFSYFLFGSKASPDGTYSAVIVNVKPDWLFAQLEAISKLNGSGSGRLLLMNGDGYMYDPEAKRWTTGDGLSHAVRERMSQTGTTANLFVSGSGSSKSIVSYMASKANDWSVVSLQPYDQVFRDILRMRWISFSLIGLFLLLSLAGSVLISFKLYRPIEMLLRTIRGQLRETAPGPEGRKDEWAYISGAFQTAIGKMQALVSEQHAQGRIVQTYLFKKWITDSGSLSPLDIIEIEEQLDFRLGERSKLLAVQLVFDNYREFAGHVEERDRSAYKFAVSNIAGEMLSSLHRTVVIDMSHDHLVALIRLDDPEASWTAPLLAKLGEIQDTVQRYYHISLTAAVSSTCDQYRDVSRLYGQTIELAKYKLIFGRRAVITPESVEPNRLAGQYEPSPALEKKLAEALKSGSRETASACIDEWFGTIRRLHSDHMMYGLFHLSAVLSRTFGEMNASRVQQLPYDSQQAVQRLVAAESLDEAKRYVLDAIGEALKSSKATAAELTHRLMIDTVKEMVDTRYADPAFCLQQVATAVRMSPAHASKLFKLQVGLSIPEYITEVRLHHALRLLVQEEYSVNTVMEKVGFDNQSYFFRLFKKKFGTTPKEYRMKNVLY</sequence>
<dbReference type="EMBL" id="JACXJA010000030">
    <property type="protein sequence ID" value="MBD2864500.1"/>
    <property type="molecule type" value="Genomic_DNA"/>
</dbReference>
<dbReference type="PROSITE" id="PS01124">
    <property type="entry name" value="HTH_ARAC_FAMILY_2"/>
    <property type="match status" value="1"/>
</dbReference>
<dbReference type="InterPro" id="IPR009057">
    <property type="entry name" value="Homeodomain-like_sf"/>
</dbReference>
<reference evidence="6" key="1">
    <citation type="submission" date="2020-09" db="EMBL/GenBank/DDBJ databases">
        <title>A novel bacterium of genus Paenibacillus, isolated from South China Sea.</title>
        <authorList>
            <person name="Huang H."/>
            <person name="Mo K."/>
            <person name="Hu Y."/>
        </authorList>
    </citation>
    <scope>NUCLEOTIDE SEQUENCE</scope>
    <source>
        <strain evidence="6">IB182363</strain>
    </source>
</reference>
<keyword evidence="4" id="KW-0472">Membrane</keyword>
<dbReference type="GO" id="GO:0043565">
    <property type="term" value="F:sequence-specific DNA binding"/>
    <property type="evidence" value="ECO:0007669"/>
    <property type="project" value="InterPro"/>
</dbReference>
<feature type="domain" description="HTH araC/xylS-type" evidence="5">
    <location>
        <begin position="680"/>
        <end position="779"/>
    </location>
</feature>
<accession>A0A927H184</accession>
<evidence type="ECO:0000313" key="6">
    <source>
        <dbReference type="EMBL" id="MBD2864500.1"/>
    </source>
</evidence>
<keyword evidence="3" id="KW-0804">Transcription</keyword>
<dbReference type="SMART" id="SM00342">
    <property type="entry name" value="HTH_ARAC"/>
    <property type="match status" value="1"/>
</dbReference>
<dbReference type="Pfam" id="PF12833">
    <property type="entry name" value="HTH_18"/>
    <property type="match status" value="1"/>
</dbReference>
<evidence type="ECO:0000256" key="2">
    <source>
        <dbReference type="ARBA" id="ARBA00023125"/>
    </source>
</evidence>
<dbReference type="PANTHER" id="PTHR43280">
    <property type="entry name" value="ARAC-FAMILY TRANSCRIPTIONAL REGULATOR"/>
    <property type="match status" value="1"/>
</dbReference>
<dbReference type="SUPFAM" id="SSF46689">
    <property type="entry name" value="Homeodomain-like"/>
    <property type="match status" value="1"/>
</dbReference>
<evidence type="ECO:0000256" key="1">
    <source>
        <dbReference type="ARBA" id="ARBA00023015"/>
    </source>
</evidence>
<keyword evidence="1" id="KW-0805">Transcription regulation</keyword>
<dbReference type="InterPro" id="IPR041522">
    <property type="entry name" value="CdaR_GGDEF"/>
</dbReference>
<dbReference type="Gene3D" id="1.10.10.60">
    <property type="entry name" value="Homeodomain-like"/>
    <property type="match status" value="2"/>
</dbReference>
<dbReference type="GO" id="GO:0003700">
    <property type="term" value="F:DNA-binding transcription factor activity"/>
    <property type="evidence" value="ECO:0007669"/>
    <property type="project" value="InterPro"/>
</dbReference>
<gene>
    <name evidence="6" type="ORF">IDH45_21150</name>
</gene>
<keyword evidence="4" id="KW-1133">Transmembrane helix</keyword>
<dbReference type="InterPro" id="IPR018060">
    <property type="entry name" value="HTH_AraC"/>
</dbReference>
<dbReference type="PANTHER" id="PTHR43280:SF34">
    <property type="entry name" value="ARAC-FAMILY TRANSCRIPTIONAL REGULATOR"/>
    <property type="match status" value="1"/>
</dbReference>
<proteinExistence type="predicted"/>
<organism evidence="6 7">
    <name type="scientific">Paenibacillus oceani</name>
    <dbReference type="NCBI Taxonomy" id="2772510"/>
    <lineage>
        <taxon>Bacteria</taxon>
        <taxon>Bacillati</taxon>
        <taxon>Bacillota</taxon>
        <taxon>Bacilli</taxon>
        <taxon>Bacillales</taxon>
        <taxon>Paenibacillaceae</taxon>
        <taxon>Paenibacillus</taxon>
    </lineage>
</organism>
<dbReference type="RefSeq" id="WP_190930126.1">
    <property type="nucleotide sequence ID" value="NZ_JACXJA010000030.1"/>
</dbReference>
<evidence type="ECO:0000256" key="4">
    <source>
        <dbReference type="SAM" id="Phobius"/>
    </source>
</evidence>
<evidence type="ECO:0000259" key="5">
    <source>
        <dbReference type="PROSITE" id="PS01124"/>
    </source>
</evidence>
<keyword evidence="2" id="KW-0238">DNA-binding</keyword>
<dbReference type="InterPro" id="IPR020449">
    <property type="entry name" value="Tscrpt_reg_AraC-type_HTH"/>
</dbReference>
<comment type="caution">
    <text evidence="6">The sequence shown here is derived from an EMBL/GenBank/DDBJ whole genome shotgun (WGS) entry which is preliminary data.</text>
</comment>
<name>A0A927H184_9BACL</name>
<dbReference type="Proteomes" id="UP000639396">
    <property type="component" value="Unassembled WGS sequence"/>
</dbReference>
<feature type="transmembrane region" description="Helical" evidence="4">
    <location>
        <begin position="12"/>
        <end position="37"/>
    </location>
</feature>
<evidence type="ECO:0000256" key="3">
    <source>
        <dbReference type="ARBA" id="ARBA00023163"/>
    </source>
</evidence>
<dbReference type="PRINTS" id="PR00032">
    <property type="entry name" value="HTHARAC"/>
</dbReference>
<dbReference type="Pfam" id="PF17853">
    <property type="entry name" value="GGDEF_2"/>
    <property type="match status" value="1"/>
</dbReference>
<protein>
    <submittedName>
        <fullName evidence="6">AraC family transcriptional regulator</fullName>
    </submittedName>
</protein>
<feature type="transmembrane region" description="Helical" evidence="4">
    <location>
        <begin position="306"/>
        <end position="331"/>
    </location>
</feature>
<keyword evidence="4" id="KW-0812">Transmembrane</keyword>
<dbReference type="AlphaFoldDB" id="A0A927H184"/>